<reference evidence="2 3" key="1">
    <citation type="submission" date="2024-04" db="EMBL/GenBank/DDBJ databases">
        <authorList>
            <person name="Fracassetti M."/>
        </authorList>
    </citation>
    <scope>NUCLEOTIDE SEQUENCE [LARGE SCALE GENOMIC DNA]</scope>
</reference>
<sequence length="84" mass="8315">MYAAAGNPGAGRHDSTPPPRAASSGPHAFAVQSASAASSSLSAEIVDKMINSAIQKSMPAAINSAFAALQVSGSDDGEADRKGE</sequence>
<protein>
    <submittedName>
        <fullName evidence="2">Uncharacterized protein</fullName>
    </submittedName>
</protein>
<evidence type="ECO:0000256" key="1">
    <source>
        <dbReference type="SAM" id="MobiDB-lite"/>
    </source>
</evidence>
<name>A0AAV2FFZ4_9ROSI</name>
<accession>A0AAV2FFZ4</accession>
<organism evidence="2 3">
    <name type="scientific">Linum trigynum</name>
    <dbReference type="NCBI Taxonomy" id="586398"/>
    <lineage>
        <taxon>Eukaryota</taxon>
        <taxon>Viridiplantae</taxon>
        <taxon>Streptophyta</taxon>
        <taxon>Embryophyta</taxon>
        <taxon>Tracheophyta</taxon>
        <taxon>Spermatophyta</taxon>
        <taxon>Magnoliopsida</taxon>
        <taxon>eudicotyledons</taxon>
        <taxon>Gunneridae</taxon>
        <taxon>Pentapetalae</taxon>
        <taxon>rosids</taxon>
        <taxon>fabids</taxon>
        <taxon>Malpighiales</taxon>
        <taxon>Linaceae</taxon>
        <taxon>Linum</taxon>
    </lineage>
</organism>
<dbReference type="EMBL" id="OZ034819">
    <property type="protein sequence ID" value="CAL1396608.1"/>
    <property type="molecule type" value="Genomic_DNA"/>
</dbReference>
<proteinExistence type="predicted"/>
<feature type="region of interest" description="Disordered" evidence="1">
    <location>
        <begin position="1"/>
        <end position="29"/>
    </location>
</feature>
<evidence type="ECO:0000313" key="2">
    <source>
        <dbReference type="EMBL" id="CAL1396608.1"/>
    </source>
</evidence>
<gene>
    <name evidence="2" type="ORF">LTRI10_LOCUS36964</name>
</gene>
<keyword evidence="3" id="KW-1185">Reference proteome</keyword>
<evidence type="ECO:0000313" key="3">
    <source>
        <dbReference type="Proteomes" id="UP001497516"/>
    </source>
</evidence>
<dbReference type="Proteomes" id="UP001497516">
    <property type="component" value="Chromosome 6"/>
</dbReference>
<dbReference type="AlphaFoldDB" id="A0AAV2FFZ4"/>